<gene>
    <name evidence="2" type="ORF">AACH06_13585</name>
</gene>
<dbReference type="GO" id="GO:0016757">
    <property type="term" value="F:glycosyltransferase activity"/>
    <property type="evidence" value="ECO:0007669"/>
    <property type="project" value="UniProtKB-KW"/>
</dbReference>
<name>A0ABU9BPG1_9BURK</name>
<keyword evidence="3" id="KW-1185">Reference proteome</keyword>
<feature type="domain" description="Polysaccharide pyruvyl transferase" evidence="1">
    <location>
        <begin position="153"/>
        <end position="416"/>
    </location>
</feature>
<accession>A0ABU9BPG1</accession>
<evidence type="ECO:0000313" key="3">
    <source>
        <dbReference type="Proteomes" id="UP001371218"/>
    </source>
</evidence>
<evidence type="ECO:0000259" key="1">
    <source>
        <dbReference type="Pfam" id="PF04230"/>
    </source>
</evidence>
<protein>
    <submittedName>
        <fullName evidence="2">Polysaccharide pyruvyl transferase family protein</fullName>
        <ecNumber evidence="2">2.4.-.-</ecNumber>
    </submittedName>
</protein>
<feature type="domain" description="Polysaccharide pyruvyl transferase" evidence="1">
    <location>
        <begin position="579"/>
        <end position="746"/>
    </location>
</feature>
<dbReference type="Pfam" id="PF04230">
    <property type="entry name" value="PS_pyruv_trans"/>
    <property type="match status" value="2"/>
</dbReference>
<dbReference type="EMBL" id="JBBUTG010000007">
    <property type="protein sequence ID" value="MEK8031854.1"/>
    <property type="molecule type" value="Genomic_DNA"/>
</dbReference>
<sequence length="845" mass="93191">MSWHKDSFWAGACEAALLAAEECELVMVPSEFLDLHPKFVPLEYSWGLDHVGRRIAWCCSKDDAHRLAPWVHEDHANRRHCRWANEVFVLCGRFGWAKAASSLSVRHWHAWRERVGEYLAGRGDPTKEFRPAPGALTGRGPRVLVVGASAMGNIGDDLLSYVVANMLRQYAKARVWWSDSDVAPGHLRRFDAVVVGGGGLIYASRDGRNETQNLANYLKFGPMCRAAGLPVAFIGVSDQDHAGGIDRDEATREFARRCLPAFQLSSTRDANSSELLERFGAVDVRTGPDLLFAWCSRAQKAVRPTRAQPPRVAMAGELLGNPHLAAGVQEPSSALAQALAGRQIDLLLMSNDDVSHMKRLSPLLMKLGSTPSIQDVRGLAFETLVHAFAQYQGLITTRFHGLVMAMLCQLPVLALDVPDGKKSRLLNKVSREAGQQLLTTDVTVEVGIQRLADAVRGEMSAVPMRMVEALERRTVVHVDAIKQLMAPWGAVEPVAGDLAAEPDVQPLPPTSGCGERYRTDDLVRNAADRRGSVALCWAASTPETSGFGNLGDSLSAVMVAALSGRRVRHVGFSRPESKLVAVGSIAHAIHGGEAIIWGSGVSIRGGVLARSVPRTHYDVRAIRGPISARHLRDFGIDVPEVYGDPVWLLPSIFSEPVEKRYELGVIPHIQDVQGFGPGARPPADSMRYRIDPADADKVTLINTWHEPTWQGLVDNLRKILACKRIVSQSFHGVVIAEAYGIPVLNFRQMVGVENGPMTISLQEECTTDPRIWEFFRGGPRPTFEMYAQRREDRTDWDRVIRAIDERWTPFRYDASALVESFPLPLAYDPLTSRLPSTAVLRDLRF</sequence>
<proteinExistence type="predicted"/>
<evidence type="ECO:0000313" key="2">
    <source>
        <dbReference type="EMBL" id="MEK8031854.1"/>
    </source>
</evidence>
<organism evidence="2 3">
    <name type="scientific">Ideonella lacteola</name>
    <dbReference type="NCBI Taxonomy" id="2984193"/>
    <lineage>
        <taxon>Bacteria</taxon>
        <taxon>Pseudomonadati</taxon>
        <taxon>Pseudomonadota</taxon>
        <taxon>Betaproteobacteria</taxon>
        <taxon>Burkholderiales</taxon>
        <taxon>Sphaerotilaceae</taxon>
        <taxon>Ideonella</taxon>
    </lineage>
</organism>
<dbReference type="EC" id="2.4.-.-" evidence="2"/>
<dbReference type="Proteomes" id="UP001371218">
    <property type="component" value="Unassembled WGS sequence"/>
</dbReference>
<dbReference type="PANTHER" id="PTHR36836">
    <property type="entry name" value="COLANIC ACID BIOSYNTHESIS PROTEIN WCAK"/>
    <property type="match status" value="1"/>
</dbReference>
<dbReference type="PANTHER" id="PTHR36836:SF1">
    <property type="entry name" value="COLANIC ACID BIOSYNTHESIS PROTEIN WCAK"/>
    <property type="match status" value="1"/>
</dbReference>
<comment type="caution">
    <text evidence="2">The sequence shown here is derived from an EMBL/GenBank/DDBJ whole genome shotgun (WGS) entry which is preliminary data.</text>
</comment>
<reference evidence="2 3" key="1">
    <citation type="submission" date="2024-04" db="EMBL/GenBank/DDBJ databases">
        <title>Novel species of the genus Ideonella isolated from streams.</title>
        <authorList>
            <person name="Lu H."/>
        </authorList>
    </citation>
    <scope>NUCLEOTIDE SEQUENCE [LARGE SCALE GENOMIC DNA]</scope>
    <source>
        <strain evidence="2 3">DXS29W</strain>
    </source>
</reference>
<dbReference type="InterPro" id="IPR007345">
    <property type="entry name" value="Polysacch_pyruvyl_Trfase"/>
</dbReference>
<keyword evidence="2" id="KW-0808">Transferase</keyword>
<dbReference type="RefSeq" id="WP_341426252.1">
    <property type="nucleotide sequence ID" value="NZ_JBBUTG010000007.1"/>
</dbReference>
<keyword evidence="2" id="KW-0328">Glycosyltransferase</keyword>